<dbReference type="Proteomes" id="UP000178869">
    <property type="component" value="Unassembled WGS sequence"/>
</dbReference>
<organism evidence="2 3">
    <name type="scientific">Candidatus Terrybacteria bacterium RIFCSPHIGHO2_01_FULL_43_35</name>
    <dbReference type="NCBI Taxonomy" id="1802361"/>
    <lineage>
        <taxon>Bacteria</taxon>
        <taxon>Candidatus Terryibacteriota</taxon>
    </lineage>
</organism>
<keyword evidence="1" id="KW-1133">Transmembrane helix</keyword>
<keyword evidence="1" id="KW-0812">Transmembrane</keyword>
<dbReference type="AlphaFoldDB" id="A0A1G2PGF4"/>
<evidence type="ECO:0000313" key="3">
    <source>
        <dbReference type="Proteomes" id="UP000178869"/>
    </source>
</evidence>
<comment type="caution">
    <text evidence="2">The sequence shown here is derived from an EMBL/GenBank/DDBJ whole genome shotgun (WGS) entry which is preliminary data.</text>
</comment>
<proteinExistence type="predicted"/>
<protein>
    <recommendedName>
        <fullName evidence="4">DUF4145 domain-containing protein</fullName>
    </recommendedName>
</protein>
<evidence type="ECO:0000256" key="1">
    <source>
        <dbReference type="SAM" id="Phobius"/>
    </source>
</evidence>
<gene>
    <name evidence="2" type="ORF">A2828_03015</name>
</gene>
<name>A0A1G2PGF4_9BACT</name>
<accession>A0A1G2PGF4</accession>
<feature type="transmembrane region" description="Helical" evidence="1">
    <location>
        <begin position="35"/>
        <end position="59"/>
    </location>
</feature>
<keyword evidence="1" id="KW-0472">Membrane</keyword>
<sequence length="189" mass="21753">MDYIISLIFNNYSTSQLLFSQISSFFELPSWLEQILPVVKFLAGIFSILSFAFIVLIIIRLNRLMFSSIVQNVTASIHAENLPADKLAKQWTKIKGRISQNTEAEWKLAVIEADKLVDDILKKMGYPGEDMGDRLKSIKPEQLASLNILWEAHKLRNTIVHDTEFYASELEIKNAIDHYETFLKEVEVM</sequence>
<reference evidence="2 3" key="1">
    <citation type="journal article" date="2016" name="Nat. Commun.">
        <title>Thousands of microbial genomes shed light on interconnected biogeochemical processes in an aquifer system.</title>
        <authorList>
            <person name="Anantharaman K."/>
            <person name="Brown C.T."/>
            <person name="Hug L.A."/>
            <person name="Sharon I."/>
            <person name="Castelle C.J."/>
            <person name="Probst A.J."/>
            <person name="Thomas B.C."/>
            <person name="Singh A."/>
            <person name="Wilkins M.J."/>
            <person name="Karaoz U."/>
            <person name="Brodie E.L."/>
            <person name="Williams K.H."/>
            <person name="Hubbard S.S."/>
            <person name="Banfield J.F."/>
        </authorList>
    </citation>
    <scope>NUCLEOTIDE SEQUENCE [LARGE SCALE GENOMIC DNA]</scope>
</reference>
<evidence type="ECO:0008006" key="4">
    <source>
        <dbReference type="Google" id="ProtNLM"/>
    </source>
</evidence>
<evidence type="ECO:0000313" key="2">
    <source>
        <dbReference type="EMBL" id="OHA47377.1"/>
    </source>
</evidence>
<dbReference type="EMBL" id="MHSR01000001">
    <property type="protein sequence ID" value="OHA47377.1"/>
    <property type="molecule type" value="Genomic_DNA"/>
</dbReference>